<evidence type="ECO:0000259" key="4">
    <source>
        <dbReference type="PROSITE" id="PS51462"/>
    </source>
</evidence>
<proteinExistence type="inferred from homology"/>
<feature type="domain" description="Nudix hydrolase" evidence="4">
    <location>
        <begin position="9"/>
        <end position="143"/>
    </location>
</feature>
<comment type="caution">
    <text evidence="5">The sequence shown here is derived from an EMBL/GenBank/DDBJ whole genome shotgun (WGS) entry which is preliminary data.</text>
</comment>
<dbReference type="Gene3D" id="3.90.79.10">
    <property type="entry name" value="Nucleoside Triphosphate Pyrophosphohydrolase"/>
    <property type="match status" value="1"/>
</dbReference>
<dbReference type="InterPro" id="IPR000086">
    <property type="entry name" value="NUDIX_hydrolase_dom"/>
</dbReference>
<dbReference type="PANTHER" id="PTHR43736">
    <property type="entry name" value="ADP-RIBOSE PYROPHOSPHATASE"/>
    <property type="match status" value="1"/>
</dbReference>
<dbReference type="PANTHER" id="PTHR43736:SF1">
    <property type="entry name" value="DIHYDRONEOPTERIN TRIPHOSPHATE DIPHOSPHATASE"/>
    <property type="match status" value="1"/>
</dbReference>
<dbReference type="InterPro" id="IPR015797">
    <property type="entry name" value="NUDIX_hydrolase-like_dom_sf"/>
</dbReference>
<protein>
    <submittedName>
        <fullName evidence="5">ADP-ribose pyrophosphatase YjhB (NUDIX family)</fullName>
    </submittedName>
</protein>
<dbReference type="GO" id="GO:0016787">
    <property type="term" value="F:hydrolase activity"/>
    <property type="evidence" value="ECO:0007669"/>
    <property type="project" value="UniProtKB-KW"/>
</dbReference>
<organism evidence="5 6">
    <name type="scientific">Thermasporomyces composti</name>
    <dbReference type="NCBI Taxonomy" id="696763"/>
    <lineage>
        <taxon>Bacteria</taxon>
        <taxon>Bacillati</taxon>
        <taxon>Actinomycetota</taxon>
        <taxon>Actinomycetes</taxon>
        <taxon>Propionibacteriales</taxon>
        <taxon>Nocardioidaceae</taxon>
        <taxon>Thermasporomyces</taxon>
    </lineage>
</organism>
<dbReference type="SUPFAM" id="SSF55811">
    <property type="entry name" value="Nudix"/>
    <property type="match status" value="1"/>
</dbReference>
<dbReference type="PRINTS" id="PR00502">
    <property type="entry name" value="NUDIXFAMILY"/>
</dbReference>
<sequence>MPYAAAVASRRVPCVGAVVKDASGRMLMVRRGRPPGMGLWSLPGGRVEPGESDEDAVVREVWEETGLAVTVGRLLGTAQIPTADGDIQVVRDYECAVVDPSRSDPRPGDDAADARWVTLEEVRRLPTSPGLLDALTRWGVLPT</sequence>
<dbReference type="EMBL" id="QTUC01000001">
    <property type="protein sequence ID" value="REF35542.1"/>
    <property type="molecule type" value="Genomic_DNA"/>
</dbReference>
<name>A0A3D9V174_THECX</name>
<dbReference type="Pfam" id="PF00293">
    <property type="entry name" value="NUDIX"/>
    <property type="match status" value="1"/>
</dbReference>
<evidence type="ECO:0000256" key="2">
    <source>
        <dbReference type="ARBA" id="ARBA00022801"/>
    </source>
</evidence>
<reference evidence="5 6" key="1">
    <citation type="submission" date="2018-08" db="EMBL/GenBank/DDBJ databases">
        <title>Sequencing the genomes of 1000 actinobacteria strains.</title>
        <authorList>
            <person name="Klenk H.-P."/>
        </authorList>
    </citation>
    <scope>NUCLEOTIDE SEQUENCE [LARGE SCALE GENOMIC DNA]</scope>
    <source>
        <strain evidence="5 6">DSM 22891</strain>
    </source>
</reference>
<dbReference type="InterPro" id="IPR020476">
    <property type="entry name" value="Nudix_hydrolase"/>
</dbReference>
<dbReference type="OrthoDB" id="9804442at2"/>
<evidence type="ECO:0000256" key="1">
    <source>
        <dbReference type="ARBA" id="ARBA00005582"/>
    </source>
</evidence>
<dbReference type="InterPro" id="IPR020084">
    <property type="entry name" value="NUDIX_hydrolase_CS"/>
</dbReference>
<keyword evidence="6" id="KW-1185">Reference proteome</keyword>
<comment type="similarity">
    <text evidence="1 3">Belongs to the Nudix hydrolase family.</text>
</comment>
<evidence type="ECO:0000256" key="3">
    <source>
        <dbReference type="RuleBase" id="RU003476"/>
    </source>
</evidence>
<accession>A0A3D9V174</accession>
<gene>
    <name evidence="5" type="ORF">DFJ64_0923</name>
</gene>
<dbReference type="AlphaFoldDB" id="A0A3D9V174"/>
<dbReference type="PROSITE" id="PS51462">
    <property type="entry name" value="NUDIX"/>
    <property type="match status" value="1"/>
</dbReference>
<evidence type="ECO:0000313" key="5">
    <source>
        <dbReference type="EMBL" id="REF35542.1"/>
    </source>
</evidence>
<keyword evidence="2 3" id="KW-0378">Hydrolase</keyword>
<dbReference type="PROSITE" id="PS00893">
    <property type="entry name" value="NUDIX_BOX"/>
    <property type="match status" value="1"/>
</dbReference>
<dbReference type="Proteomes" id="UP000256485">
    <property type="component" value="Unassembled WGS sequence"/>
</dbReference>
<dbReference type="CDD" id="cd04673">
    <property type="entry name" value="NUDIX_ADPRase"/>
    <property type="match status" value="1"/>
</dbReference>
<evidence type="ECO:0000313" key="6">
    <source>
        <dbReference type="Proteomes" id="UP000256485"/>
    </source>
</evidence>